<sequence>MSFSTKKSLLLCWSPLQRTAHLNRSTKEWTGSLAVQSNERHGKRSSTDNFDGRSSSKRWKQRYVNTGVPFRMLSSRLPGSPLRTDNAEIKVLLTAKSDGAEAWHSRFTDIAADITEAPASGIHWNSSGHQLPASYPTGRTLSGPFFGVRQLELVLRPFRESLYWAFSVGRWHIKLTGPFTHFSSRAVRKNGLLDNYTEHIRTTP</sequence>
<keyword evidence="3" id="KW-1185">Reference proteome</keyword>
<proteinExistence type="predicted"/>
<organism evidence="2 3">
    <name type="scientific">Guyanagaster necrorhizus</name>
    <dbReference type="NCBI Taxonomy" id="856835"/>
    <lineage>
        <taxon>Eukaryota</taxon>
        <taxon>Fungi</taxon>
        <taxon>Dikarya</taxon>
        <taxon>Basidiomycota</taxon>
        <taxon>Agaricomycotina</taxon>
        <taxon>Agaricomycetes</taxon>
        <taxon>Agaricomycetidae</taxon>
        <taxon>Agaricales</taxon>
        <taxon>Marasmiineae</taxon>
        <taxon>Physalacriaceae</taxon>
        <taxon>Guyanagaster</taxon>
    </lineage>
</organism>
<accession>A0A9P8ARQ3</accession>
<comment type="caution">
    <text evidence="2">The sequence shown here is derived from an EMBL/GenBank/DDBJ whole genome shotgun (WGS) entry which is preliminary data.</text>
</comment>
<dbReference type="AlphaFoldDB" id="A0A9P8ARQ3"/>
<reference evidence="2" key="1">
    <citation type="submission" date="2020-11" db="EMBL/GenBank/DDBJ databases">
        <title>Adaptations for nitrogen fixation in a non-lichenized fungal sporocarp promotes dispersal by wood-feeding termites.</title>
        <authorList>
            <consortium name="DOE Joint Genome Institute"/>
            <person name="Koch R.A."/>
            <person name="Yoon G."/>
            <person name="Arayal U."/>
            <person name="Lail K."/>
            <person name="Amirebrahimi M."/>
            <person name="Labutti K."/>
            <person name="Lipzen A."/>
            <person name="Riley R."/>
            <person name="Barry K."/>
            <person name="Henrissat B."/>
            <person name="Grigoriev I.V."/>
            <person name="Herr J.R."/>
            <person name="Aime M.C."/>
        </authorList>
    </citation>
    <scope>NUCLEOTIDE SEQUENCE</scope>
    <source>
        <strain evidence="2">MCA 3950</strain>
    </source>
</reference>
<evidence type="ECO:0000313" key="3">
    <source>
        <dbReference type="Proteomes" id="UP000812287"/>
    </source>
</evidence>
<evidence type="ECO:0000256" key="1">
    <source>
        <dbReference type="SAM" id="MobiDB-lite"/>
    </source>
</evidence>
<evidence type="ECO:0000313" key="2">
    <source>
        <dbReference type="EMBL" id="KAG7445146.1"/>
    </source>
</evidence>
<dbReference type="RefSeq" id="XP_043038646.1">
    <property type="nucleotide sequence ID" value="XM_043180076.1"/>
</dbReference>
<feature type="region of interest" description="Disordered" evidence="1">
    <location>
        <begin position="33"/>
        <end position="57"/>
    </location>
</feature>
<dbReference type="GeneID" id="66102372"/>
<dbReference type="Proteomes" id="UP000812287">
    <property type="component" value="Unassembled WGS sequence"/>
</dbReference>
<protein>
    <submittedName>
        <fullName evidence="2">Uncharacterized protein</fullName>
    </submittedName>
</protein>
<name>A0A9P8ARQ3_9AGAR</name>
<dbReference type="EMBL" id="MU250538">
    <property type="protein sequence ID" value="KAG7445146.1"/>
    <property type="molecule type" value="Genomic_DNA"/>
</dbReference>
<gene>
    <name evidence="2" type="ORF">BT62DRAFT_212134</name>
</gene>